<sequence>MNICFELPNKQHRQCQLQLHLKKIRILSTLPAAVNVNESLKKVKQNNPTGSGSSSSTTKSESISPKILTSSPIQQSKTGVPTVCISAPITHNIKVQHPSQ</sequence>
<dbReference type="EMBL" id="CAJVQA010003908">
    <property type="protein sequence ID" value="CAG8586602.1"/>
    <property type="molecule type" value="Genomic_DNA"/>
</dbReference>
<feature type="compositionally biased region" description="Polar residues" evidence="1">
    <location>
        <begin position="68"/>
        <end position="79"/>
    </location>
</feature>
<keyword evidence="3" id="KW-1185">Reference proteome</keyword>
<organism evidence="2 3">
    <name type="scientific">Cetraspora pellucida</name>
    <dbReference type="NCBI Taxonomy" id="1433469"/>
    <lineage>
        <taxon>Eukaryota</taxon>
        <taxon>Fungi</taxon>
        <taxon>Fungi incertae sedis</taxon>
        <taxon>Mucoromycota</taxon>
        <taxon>Glomeromycotina</taxon>
        <taxon>Glomeromycetes</taxon>
        <taxon>Diversisporales</taxon>
        <taxon>Gigasporaceae</taxon>
        <taxon>Cetraspora</taxon>
    </lineage>
</organism>
<evidence type="ECO:0000313" key="2">
    <source>
        <dbReference type="EMBL" id="CAG8586602.1"/>
    </source>
</evidence>
<dbReference type="AlphaFoldDB" id="A0A9N9C3N3"/>
<reference evidence="2" key="1">
    <citation type="submission" date="2021-06" db="EMBL/GenBank/DDBJ databases">
        <authorList>
            <person name="Kallberg Y."/>
            <person name="Tangrot J."/>
            <person name="Rosling A."/>
        </authorList>
    </citation>
    <scope>NUCLEOTIDE SEQUENCE</scope>
    <source>
        <strain evidence="2">FL966</strain>
    </source>
</reference>
<name>A0A9N9C3N3_9GLOM</name>
<comment type="caution">
    <text evidence="2">The sequence shown here is derived from an EMBL/GenBank/DDBJ whole genome shotgun (WGS) entry which is preliminary data.</text>
</comment>
<protein>
    <submittedName>
        <fullName evidence="2">13052_t:CDS:1</fullName>
    </submittedName>
</protein>
<accession>A0A9N9C3N3</accession>
<evidence type="ECO:0000313" key="3">
    <source>
        <dbReference type="Proteomes" id="UP000789759"/>
    </source>
</evidence>
<feature type="compositionally biased region" description="Low complexity" evidence="1">
    <location>
        <begin position="48"/>
        <end position="67"/>
    </location>
</feature>
<proteinExistence type="predicted"/>
<dbReference type="Proteomes" id="UP000789759">
    <property type="component" value="Unassembled WGS sequence"/>
</dbReference>
<evidence type="ECO:0000256" key="1">
    <source>
        <dbReference type="SAM" id="MobiDB-lite"/>
    </source>
</evidence>
<feature type="region of interest" description="Disordered" evidence="1">
    <location>
        <begin position="38"/>
        <end position="79"/>
    </location>
</feature>
<gene>
    <name evidence="2" type="ORF">CPELLU_LOCUS6342</name>
</gene>